<dbReference type="AlphaFoldDB" id="A0A7X0P6M4"/>
<keyword evidence="2" id="KW-1185">Reference proteome</keyword>
<protein>
    <submittedName>
        <fullName evidence="1">Uncharacterized protein</fullName>
    </submittedName>
</protein>
<proteinExistence type="predicted"/>
<sequence length="104" mass="11693">MSWWEYVQKITGAASQPAIAERVGIAQSSVNRWKTVIPKSENVIAFAKAYNRPPLEALLAAGLVSEEDIELTQVPRDYAEMTAEELVTEMGRIAAEMRRRIEED</sequence>
<reference evidence="1 2" key="1">
    <citation type="submission" date="2020-08" db="EMBL/GenBank/DDBJ databases">
        <title>Sequencing the genomes of 1000 actinobacteria strains.</title>
        <authorList>
            <person name="Klenk H.-P."/>
        </authorList>
    </citation>
    <scope>NUCLEOTIDE SEQUENCE [LARGE SCALE GENOMIC DNA]</scope>
    <source>
        <strain evidence="1 2">DSM 43768</strain>
    </source>
</reference>
<dbReference type="Proteomes" id="UP000565579">
    <property type="component" value="Unassembled WGS sequence"/>
</dbReference>
<dbReference type="RefSeq" id="WP_185110714.1">
    <property type="nucleotide sequence ID" value="NZ_BAAAXY010000153.1"/>
</dbReference>
<dbReference type="InterPro" id="IPR001387">
    <property type="entry name" value="Cro/C1-type_HTH"/>
</dbReference>
<evidence type="ECO:0000313" key="1">
    <source>
        <dbReference type="EMBL" id="MBB6556240.1"/>
    </source>
</evidence>
<evidence type="ECO:0000313" key="2">
    <source>
        <dbReference type="Proteomes" id="UP000565579"/>
    </source>
</evidence>
<name>A0A7X0P6M4_9ACTN</name>
<organism evidence="1 2">
    <name type="scientific">Nonomuraea rubra</name>
    <dbReference type="NCBI Taxonomy" id="46180"/>
    <lineage>
        <taxon>Bacteria</taxon>
        <taxon>Bacillati</taxon>
        <taxon>Actinomycetota</taxon>
        <taxon>Actinomycetes</taxon>
        <taxon>Streptosporangiales</taxon>
        <taxon>Streptosporangiaceae</taxon>
        <taxon>Nonomuraea</taxon>
    </lineage>
</organism>
<comment type="caution">
    <text evidence="1">The sequence shown here is derived from an EMBL/GenBank/DDBJ whole genome shotgun (WGS) entry which is preliminary data.</text>
</comment>
<dbReference type="EMBL" id="JACHMI010000001">
    <property type="protein sequence ID" value="MBB6556240.1"/>
    <property type="molecule type" value="Genomic_DNA"/>
</dbReference>
<accession>A0A7X0P6M4</accession>
<dbReference type="CDD" id="cd00093">
    <property type="entry name" value="HTH_XRE"/>
    <property type="match status" value="1"/>
</dbReference>
<gene>
    <name evidence="1" type="ORF">HD593_011035</name>
</gene>